<keyword evidence="1" id="KW-0175">Coiled coil</keyword>
<dbReference type="VEuPathDB" id="FungiDB:AeMF1_006219"/>
<feature type="coiled-coil region" evidence="1">
    <location>
        <begin position="19"/>
        <end position="46"/>
    </location>
</feature>
<comment type="caution">
    <text evidence="2">The sequence shown here is derived from an EMBL/GenBank/DDBJ whole genome shotgun (WGS) entry which is preliminary data.</text>
</comment>
<sequence length="157" mass="17636">MSLPPSSPAMSELEHAGAMEIMSTELGELKRLLDQQKKDIELMRAQSGAAKSASTTTEAEAKDLLRKVRFDGKNFSTFKAKFQGVCQLRHIWGIISGSDTLNENATQQQVAEFSDKANLARSYLQTSLSVEVFDMIREDKTPAEMWQTLIDNYEKKE</sequence>
<organism evidence="2 3">
    <name type="scientific">Aphanomyces euteiches</name>
    <dbReference type="NCBI Taxonomy" id="100861"/>
    <lineage>
        <taxon>Eukaryota</taxon>
        <taxon>Sar</taxon>
        <taxon>Stramenopiles</taxon>
        <taxon>Oomycota</taxon>
        <taxon>Saprolegniomycetes</taxon>
        <taxon>Saprolegniales</taxon>
        <taxon>Verrucalvaceae</taxon>
        <taxon>Aphanomyces</taxon>
    </lineage>
</organism>
<protein>
    <submittedName>
        <fullName evidence="2">Uncharacterized protein</fullName>
    </submittedName>
</protein>
<keyword evidence="3" id="KW-1185">Reference proteome</keyword>
<evidence type="ECO:0000313" key="2">
    <source>
        <dbReference type="EMBL" id="KAF0730414.1"/>
    </source>
</evidence>
<name>A0A6G0WSK4_9STRA</name>
<dbReference type="Proteomes" id="UP000481153">
    <property type="component" value="Unassembled WGS sequence"/>
</dbReference>
<dbReference type="AlphaFoldDB" id="A0A6G0WSK4"/>
<gene>
    <name evidence="2" type="ORF">Ae201684_012116</name>
</gene>
<reference evidence="2 3" key="1">
    <citation type="submission" date="2019-07" db="EMBL/GenBank/DDBJ databases">
        <title>Genomics analysis of Aphanomyces spp. identifies a new class of oomycete effector associated with host adaptation.</title>
        <authorList>
            <person name="Gaulin E."/>
        </authorList>
    </citation>
    <scope>NUCLEOTIDE SEQUENCE [LARGE SCALE GENOMIC DNA]</scope>
    <source>
        <strain evidence="2 3">ATCC 201684</strain>
    </source>
</reference>
<dbReference type="Pfam" id="PF14223">
    <property type="entry name" value="Retrotran_gag_2"/>
    <property type="match status" value="1"/>
</dbReference>
<evidence type="ECO:0000313" key="3">
    <source>
        <dbReference type="Proteomes" id="UP000481153"/>
    </source>
</evidence>
<evidence type="ECO:0000256" key="1">
    <source>
        <dbReference type="SAM" id="Coils"/>
    </source>
</evidence>
<dbReference type="EMBL" id="VJMJ01000154">
    <property type="protein sequence ID" value="KAF0730414.1"/>
    <property type="molecule type" value="Genomic_DNA"/>
</dbReference>
<proteinExistence type="predicted"/>
<accession>A0A6G0WSK4</accession>